<evidence type="ECO:0000313" key="2">
    <source>
        <dbReference type="EMBL" id="RAK60811.1"/>
    </source>
</evidence>
<protein>
    <submittedName>
        <fullName evidence="2">Flp family type IVb pilin</fullName>
    </submittedName>
</protein>
<dbReference type="EMBL" id="QFYP01000001">
    <property type="protein sequence ID" value="RAK60811.1"/>
    <property type="molecule type" value="Genomic_DNA"/>
</dbReference>
<keyword evidence="1" id="KW-0812">Transmembrane</keyword>
<name>A0A328B311_9CAUL</name>
<evidence type="ECO:0000313" key="3">
    <source>
        <dbReference type="Proteomes" id="UP000249842"/>
    </source>
</evidence>
<comment type="caution">
    <text evidence="2">The sequence shown here is derived from an EMBL/GenBank/DDBJ whole genome shotgun (WGS) entry which is preliminary data.</text>
</comment>
<keyword evidence="1" id="KW-1133">Transmembrane helix</keyword>
<feature type="transmembrane region" description="Helical" evidence="1">
    <location>
        <begin position="31"/>
        <end position="54"/>
    </location>
</feature>
<accession>A0A328B311</accession>
<sequence length="66" mass="6856">MLKAYVAATNVVAQLKARLAEDRSGAALVEYSVLIGLITVAAVATIKLVGAWIANQWTSLQTAIGA</sequence>
<gene>
    <name evidence="2" type="ORF">DJ021_13830</name>
</gene>
<reference evidence="3" key="1">
    <citation type="submission" date="2018-05" db="EMBL/GenBank/DDBJ databases">
        <authorList>
            <person name="Li X."/>
        </authorList>
    </citation>
    <scope>NUCLEOTIDE SEQUENCE [LARGE SCALE GENOMIC DNA]</scope>
    <source>
        <strain evidence="3">HKS-05</strain>
    </source>
</reference>
<evidence type="ECO:0000256" key="1">
    <source>
        <dbReference type="SAM" id="Phobius"/>
    </source>
</evidence>
<keyword evidence="1" id="KW-0472">Membrane</keyword>
<keyword evidence="3" id="KW-1185">Reference proteome</keyword>
<dbReference type="OrthoDB" id="5325135at2"/>
<dbReference type="RefSeq" id="WP_111458103.1">
    <property type="nucleotide sequence ID" value="NZ_QFYP01000001.1"/>
</dbReference>
<dbReference type="AlphaFoldDB" id="A0A328B311"/>
<proteinExistence type="predicted"/>
<dbReference type="Proteomes" id="UP000249842">
    <property type="component" value="Unassembled WGS sequence"/>
</dbReference>
<organism evidence="2 3">
    <name type="scientific">Phenylobacterium hankyongense</name>
    <dbReference type="NCBI Taxonomy" id="1813876"/>
    <lineage>
        <taxon>Bacteria</taxon>
        <taxon>Pseudomonadati</taxon>
        <taxon>Pseudomonadota</taxon>
        <taxon>Alphaproteobacteria</taxon>
        <taxon>Caulobacterales</taxon>
        <taxon>Caulobacteraceae</taxon>
        <taxon>Phenylobacterium</taxon>
    </lineage>
</organism>